<name>A0A3B1C999_9ZZZZ</name>
<organism evidence="1">
    <name type="scientific">hydrothermal vent metagenome</name>
    <dbReference type="NCBI Taxonomy" id="652676"/>
    <lineage>
        <taxon>unclassified sequences</taxon>
        <taxon>metagenomes</taxon>
        <taxon>ecological metagenomes</taxon>
    </lineage>
</organism>
<protein>
    <submittedName>
        <fullName evidence="1">Uncharacterized protein</fullName>
    </submittedName>
</protein>
<dbReference type="AlphaFoldDB" id="A0A3B1C999"/>
<gene>
    <name evidence="1" type="ORF">MNBD_NITROSPINAE01-1670</name>
</gene>
<reference evidence="1" key="1">
    <citation type="submission" date="2018-06" db="EMBL/GenBank/DDBJ databases">
        <authorList>
            <person name="Zhirakovskaya E."/>
        </authorList>
    </citation>
    <scope>NUCLEOTIDE SEQUENCE</scope>
</reference>
<dbReference type="EMBL" id="UOGC01000004">
    <property type="protein sequence ID" value="VAX15245.1"/>
    <property type="molecule type" value="Genomic_DNA"/>
</dbReference>
<evidence type="ECO:0000313" key="1">
    <source>
        <dbReference type="EMBL" id="VAX15245.1"/>
    </source>
</evidence>
<proteinExistence type="predicted"/>
<accession>A0A3B1C999</accession>
<sequence length="46" mass="5645">MAIDYEYIKTIMCEVPPWLKQARRRLRRDANSRLGYYIKQITPVMR</sequence>